<protein>
    <submittedName>
        <fullName evidence="1">Uncharacterized protein</fullName>
    </submittedName>
</protein>
<accession>A0A8S1PVG8</accession>
<evidence type="ECO:0000313" key="2">
    <source>
        <dbReference type="Proteomes" id="UP000692954"/>
    </source>
</evidence>
<organism evidence="1 2">
    <name type="scientific">Paramecium sonneborni</name>
    <dbReference type="NCBI Taxonomy" id="65129"/>
    <lineage>
        <taxon>Eukaryota</taxon>
        <taxon>Sar</taxon>
        <taxon>Alveolata</taxon>
        <taxon>Ciliophora</taxon>
        <taxon>Intramacronucleata</taxon>
        <taxon>Oligohymenophorea</taxon>
        <taxon>Peniculida</taxon>
        <taxon>Parameciidae</taxon>
        <taxon>Paramecium</taxon>
    </lineage>
</organism>
<proteinExistence type="predicted"/>
<dbReference type="AlphaFoldDB" id="A0A8S1PVG8"/>
<name>A0A8S1PVG8_9CILI</name>
<keyword evidence="2" id="KW-1185">Reference proteome</keyword>
<reference evidence="1" key="1">
    <citation type="submission" date="2021-01" db="EMBL/GenBank/DDBJ databases">
        <authorList>
            <consortium name="Genoscope - CEA"/>
            <person name="William W."/>
        </authorList>
    </citation>
    <scope>NUCLEOTIDE SEQUENCE</scope>
</reference>
<comment type="caution">
    <text evidence="1">The sequence shown here is derived from an EMBL/GenBank/DDBJ whole genome shotgun (WGS) entry which is preliminary data.</text>
</comment>
<dbReference type="EMBL" id="CAJJDN010000088">
    <property type="protein sequence ID" value="CAD8107255.1"/>
    <property type="molecule type" value="Genomic_DNA"/>
</dbReference>
<sequence>MIQLQIIELKILWRLKIILKKALNYQKNMRVEFSERVIQFIKQFEYGSLIIILNICRDDGEKKRELNRKEKK</sequence>
<gene>
    <name evidence="1" type="ORF">PSON_ATCC_30995.1.T0880196</name>
</gene>
<evidence type="ECO:0000313" key="1">
    <source>
        <dbReference type="EMBL" id="CAD8107255.1"/>
    </source>
</evidence>
<dbReference type="Proteomes" id="UP000692954">
    <property type="component" value="Unassembled WGS sequence"/>
</dbReference>